<protein>
    <submittedName>
        <fullName evidence="1">1,2-phenylacetyl-CoA epoxidase, subunit C</fullName>
        <ecNumber evidence="1">1.14.13.149</ecNumber>
    </submittedName>
</protein>
<dbReference type="InterPro" id="IPR009078">
    <property type="entry name" value="Ferritin-like_SF"/>
</dbReference>
<dbReference type="EC" id="1.14.13.149" evidence="1"/>
<proteinExistence type="predicted"/>
<keyword evidence="1" id="KW-0560">Oxidoreductase</keyword>
<dbReference type="Gene3D" id="1.20.1260.10">
    <property type="match status" value="1"/>
</dbReference>
<dbReference type="GO" id="GO:0097266">
    <property type="term" value="F:phenylacetyl-CoA 1,2-epoxidase activity"/>
    <property type="evidence" value="ECO:0007669"/>
    <property type="project" value="UniProtKB-EC"/>
</dbReference>
<dbReference type="InterPro" id="IPR007814">
    <property type="entry name" value="PaaA_PaaC"/>
</dbReference>
<dbReference type="GO" id="GO:0010124">
    <property type="term" value="P:phenylacetate catabolic process"/>
    <property type="evidence" value="ECO:0007669"/>
    <property type="project" value="InterPro"/>
</dbReference>
<accession>A0A3B0W5S1</accession>
<dbReference type="NCBIfam" id="TIGR02158">
    <property type="entry name" value="PA_CoA_Oxy3"/>
    <property type="match status" value="1"/>
</dbReference>
<dbReference type="InterPro" id="IPR012347">
    <property type="entry name" value="Ferritin-like"/>
</dbReference>
<evidence type="ECO:0000313" key="1">
    <source>
        <dbReference type="EMBL" id="VAW47693.1"/>
    </source>
</evidence>
<dbReference type="PANTHER" id="PTHR30458">
    <property type="entry name" value="PHENYLACETIC ACID DEGRADATION PROTEIN PAA"/>
    <property type="match status" value="1"/>
</dbReference>
<name>A0A3B0W5S1_9ZZZZ</name>
<dbReference type="Pfam" id="PF05138">
    <property type="entry name" value="PaaA_PaaC"/>
    <property type="match status" value="1"/>
</dbReference>
<dbReference type="InterPro" id="IPR011882">
    <property type="entry name" value="PaaC"/>
</dbReference>
<dbReference type="AlphaFoldDB" id="A0A3B0W5S1"/>
<organism evidence="1">
    <name type="scientific">hydrothermal vent metagenome</name>
    <dbReference type="NCBI Taxonomy" id="652676"/>
    <lineage>
        <taxon>unclassified sequences</taxon>
        <taxon>metagenomes</taxon>
        <taxon>ecological metagenomes</taxon>
    </lineage>
</organism>
<dbReference type="PANTHER" id="PTHR30458:SF0">
    <property type="entry name" value="1,2-PHENYLACETYL-COA EPOXIDASE, SUBUNIT C"/>
    <property type="match status" value="1"/>
</dbReference>
<dbReference type="GO" id="GO:0005829">
    <property type="term" value="C:cytosol"/>
    <property type="evidence" value="ECO:0007669"/>
    <property type="project" value="TreeGrafter"/>
</dbReference>
<dbReference type="PIRSF" id="PIRSF037834">
    <property type="entry name" value="PA_CoA_Oase3"/>
    <property type="match status" value="1"/>
</dbReference>
<dbReference type="SUPFAM" id="SSF47240">
    <property type="entry name" value="Ferritin-like"/>
    <property type="match status" value="1"/>
</dbReference>
<dbReference type="EMBL" id="UOFA01000361">
    <property type="protein sequence ID" value="VAW47693.1"/>
    <property type="molecule type" value="Genomic_DNA"/>
</dbReference>
<gene>
    <name evidence="1" type="ORF">MNBD_GAMMA02-551</name>
</gene>
<dbReference type="InterPro" id="IPR052703">
    <property type="entry name" value="Aromatic_CoA_ox/epox"/>
</dbReference>
<reference evidence="1" key="1">
    <citation type="submission" date="2018-06" db="EMBL/GenBank/DDBJ databases">
        <authorList>
            <person name="Zhirakovskaya E."/>
        </authorList>
    </citation>
    <scope>NUCLEOTIDE SEQUENCE</scope>
</reference>
<sequence length="255" mass="29128">MTTQLNNSALHDYLLRLADSSLTMGQRLAEWCGHGPYLEEDVALTNVSLDLIGHAHIFYQLAATLSQDSLTADDLAFLRDAHEYRNPIITELPKGDFAYTTLKQYFIDVFNLHLYQALTQSSHEPLSLAAKKILMEVKYHLKRSAAWLERLSLSTEEAKSRIQKALNDLWFYTPELFETDDAMNKLYEQGVIADYAELTTAWSAQVQKHLQHCELELPNSGWVATGGLQGEHSEHLGYMLADMQFLQRAYPNCEW</sequence>